<dbReference type="GO" id="GO:0010597">
    <property type="term" value="P:green leaf volatile biosynthetic process"/>
    <property type="evidence" value="ECO:0007669"/>
    <property type="project" value="UniProtKB-ARBA"/>
</dbReference>
<dbReference type="PROSITE" id="PS50090">
    <property type="entry name" value="MYB_LIKE"/>
    <property type="match status" value="5"/>
</dbReference>
<proteinExistence type="predicted"/>
<evidence type="ECO:0000256" key="6">
    <source>
        <dbReference type="SAM" id="Coils"/>
    </source>
</evidence>
<gene>
    <name evidence="10" type="ORF">MTR67_015517</name>
</gene>
<feature type="compositionally biased region" description="Polar residues" evidence="7">
    <location>
        <begin position="1078"/>
        <end position="1087"/>
    </location>
</feature>
<dbReference type="SUPFAM" id="SSF46689">
    <property type="entry name" value="Homeodomain-like"/>
    <property type="match status" value="4"/>
</dbReference>
<evidence type="ECO:0000256" key="2">
    <source>
        <dbReference type="ARBA" id="ARBA00023015"/>
    </source>
</evidence>
<keyword evidence="6" id="KW-0175">Coiled coil</keyword>
<evidence type="ECO:0000256" key="5">
    <source>
        <dbReference type="ARBA" id="ARBA00023242"/>
    </source>
</evidence>
<dbReference type="EMBL" id="CP133614">
    <property type="protein sequence ID" value="WMV22132.1"/>
    <property type="molecule type" value="Genomic_DNA"/>
</dbReference>
<protein>
    <recommendedName>
        <fullName evidence="12">Myb-like protein L</fullName>
    </recommendedName>
</protein>
<feature type="domain" description="HTH myb-type" evidence="9">
    <location>
        <begin position="599"/>
        <end position="618"/>
    </location>
</feature>
<dbReference type="CDD" id="cd00167">
    <property type="entry name" value="SANT"/>
    <property type="match status" value="4"/>
</dbReference>
<feature type="domain" description="Myb-like" evidence="8">
    <location>
        <begin position="563"/>
        <end position="622"/>
    </location>
</feature>
<organism evidence="10 11">
    <name type="scientific">Solanum verrucosum</name>
    <dbReference type="NCBI Taxonomy" id="315347"/>
    <lineage>
        <taxon>Eukaryota</taxon>
        <taxon>Viridiplantae</taxon>
        <taxon>Streptophyta</taxon>
        <taxon>Embryophyta</taxon>
        <taxon>Tracheophyta</taxon>
        <taxon>Spermatophyta</taxon>
        <taxon>Magnoliopsida</taxon>
        <taxon>eudicotyledons</taxon>
        <taxon>Gunneridae</taxon>
        <taxon>Pentapetalae</taxon>
        <taxon>asterids</taxon>
        <taxon>lamiids</taxon>
        <taxon>Solanales</taxon>
        <taxon>Solanaceae</taxon>
        <taxon>Solanoideae</taxon>
        <taxon>Solaneae</taxon>
        <taxon>Solanum</taxon>
    </lineage>
</organism>
<evidence type="ECO:0008006" key="12">
    <source>
        <dbReference type="Google" id="ProtNLM"/>
    </source>
</evidence>
<dbReference type="GO" id="GO:0005634">
    <property type="term" value="C:nucleus"/>
    <property type="evidence" value="ECO:0007669"/>
    <property type="project" value="UniProtKB-SubCell"/>
</dbReference>
<feature type="domain" description="Myb-like" evidence="8">
    <location>
        <begin position="423"/>
        <end position="475"/>
    </location>
</feature>
<dbReference type="PROSITE" id="PS51294">
    <property type="entry name" value="HTH_MYB"/>
    <property type="match status" value="3"/>
</dbReference>
<feature type="compositionally biased region" description="Polar residues" evidence="7">
    <location>
        <begin position="841"/>
        <end position="855"/>
    </location>
</feature>
<dbReference type="GO" id="GO:0000978">
    <property type="term" value="F:RNA polymerase II cis-regulatory region sequence-specific DNA binding"/>
    <property type="evidence" value="ECO:0007669"/>
    <property type="project" value="TreeGrafter"/>
</dbReference>
<dbReference type="InterPro" id="IPR009057">
    <property type="entry name" value="Homeodomain-like_sf"/>
</dbReference>
<dbReference type="SMART" id="SM00717">
    <property type="entry name" value="SANT"/>
    <property type="match status" value="5"/>
</dbReference>
<keyword evidence="4" id="KW-0804">Transcription</keyword>
<dbReference type="InterPro" id="IPR051575">
    <property type="entry name" value="Myb-like_DNA-bd"/>
</dbReference>
<feature type="coiled-coil region" evidence="6">
    <location>
        <begin position="232"/>
        <end position="259"/>
    </location>
</feature>
<dbReference type="PANTHER" id="PTHR46621:SF1">
    <property type="entry name" value="SNRNA-ACTIVATING PROTEIN COMPLEX SUBUNIT 4"/>
    <property type="match status" value="1"/>
</dbReference>
<dbReference type="GO" id="GO:0001006">
    <property type="term" value="F:RNA polymerase III type 3 promoter sequence-specific DNA binding"/>
    <property type="evidence" value="ECO:0007669"/>
    <property type="project" value="TreeGrafter"/>
</dbReference>
<feature type="domain" description="HTH myb-type" evidence="9">
    <location>
        <begin position="623"/>
        <end position="677"/>
    </location>
</feature>
<feature type="region of interest" description="Disordered" evidence="7">
    <location>
        <begin position="1036"/>
        <end position="1090"/>
    </location>
</feature>
<evidence type="ECO:0000256" key="7">
    <source>
        <dbReference type="SAM" id="MobiDB-lite"/>
    </source>
</evidence>
<feature type="compositionally biased region" description="Low complexity" evidence="7">
    <location>
        <begin position="866"/>
        <end position="884"/>
    </location>
</feature>
<sequence>MAFDSDEDLSGNDSDDGFQEDMEALKKACLFAGTDADDLQPSSSTGDVAGGHVADGDDITPYGSDANDDDIAFVRGLQERFALSTELREPISLKPLCSIFPPGSEGDEENDLETLRAIERRFAAYDDDSGNRRKESPLDKFEQVGVTNISSEKETSNNFFVERTNAEEGFPACVDRTIQISEGCSNDVASSQNLTEGHDSGAETIAASVNSSCLPKSAHAFLDAIRKNRSCQKVMRDKMMQTEARLEELKKLTERVKILKSFQLTCKKRMGRALSQKRDARVQLISLPKQRFSAKGKKLSATHCGPPENSHVASYREALTHFAVSLSRKEWSKEESENLAKGVKQQFQEMLLQRSVNLLSDEDGCSRESGDLDDVIASIRDLAITPETMRLFLPKVNWDQVASMYLPGRSGAECQSRWLNWEDPLIKHEGWDLLEEKNLLQAVQQKKMSNWVDISTSLGVCRTPFQCLSHYQRSLNASIIRREWTDEEDIRLSAAVETFGESNWQFVASVIEGRTGTQCSNSAFLSNLQFGVLHDVTLNQASDFFFETPRWIKSIHPAMKRCGKWSADEDKRLKVAVMLFYPKTWRNVVQSVPWRTPIWKKVAQYVPGRTHVQCRERWVNSLDPSLKLDEWTEEEDLKLKSAIDEHGYSWSKVAACIPPRTDNQCRRRWIVLFPDEVSMLKEAKKIRREAFISNFVDREDERPALRPNVIVPTQKLSSRAGCETTSANKKRKLRPRATRDDMAPRCDAMCEMEKRHAEGSEGPESSDLINSSLLPSRDQGCNDAIKNKRTSKLRPRKTKKSTPNDKVPEASASSESTIADGNICKRRRRSISSLVKKKSRTVPSASSTVESTTADGNICKRRRRASSLVKSRESSSSLPNLSSSMAVVEEAESLVQDSRNAKNAMDKCHPASEYDDPCISPQGPPLAHPHLDKGTADLNVGENENGSTTGFQDNSLLFQRNAVVCTDENASQLEASATPGTQEGVNYGASVCHKLNECSQLENNVKSSLDNLPQTADDCMTLASFVRKSRAKVSSSSSTKVVRLHPGKAQSKAMAGDHSSRSCISGGHDGMEKRSKQECTSSNQISGTEVEDDMPLSSFMGRVRKRECTEVGDDMPLSLFMGRLKREQC</sequence>
<evidence type="ECO:0000256" key="4">
    <source>
        <dbReference type="ARBA" id="ARBA00023163"/>
    </source>
</evidence>
<dbReference type="GO" id="GO:0042795">
    <property type="term" value="P:snRNA transcription by RNA polymerase II"/>
    <property type="evidence" value="ECO:0007669"/>
    <property type="project" value="TreeGrafter"/>
</dbReference>
<dbReference type="InterPro" id="IPR001005">
    <property type="entry name" value="SANT/Myb"/>
</dbReference>
<feature type="domain" description="Myb-like" evidence="8">
    <location>
        <begin position="623"/>
        <end position="673"/>
    </location>
</feature>
<feature type="compositionally biased region" description="Basic residues" evidence="7">
    <location>
        <begin position="787"/>
        <end position="800"/>
    </location>
</feature>
<keyword evidence="5" id="KW-0539">Nucleus</keyword>
<dbReference type="GO" id="GO:0019185">
    <property type="term" value="C:snRNA-activating protein complex"/>
    <property type="evidence" value="ECO:0007669"/>
    <property type="project" value="TreeGrafter"/>
</dbReference>
<evidence type="ECO:0000259" key="9">
    <source>
        <dbReference type="PROSITE" id="PS51294"/>
    </source>
</evidence>
<dbReference type="GO" id="GO:0042796">
    <property type="term" value="P:snRNA transcription by RNA polymerase III"/>
    <property type="evidence" value="ECO:0007669"/>
    <property type="project" value="TreeGrafter"/>
</dbReference>
<keyword evidence="11" id="KW-1185">Reference proteome</keyword>
<comment type="subcellular location">
    <subcellularLocation>
        <location evidence="1">Nucleus</location>
    </subcellularLocation>
</comment>
<keyword evidence="2" id="KW-0805">Transcription regulation</keyword>
<dbReference type="Pfam" id="PF13921">
    <property type="entry name" value="Myb_DNA-bind_6"/>
    <property type="match status" value="1"/>
</dbReference>
<feature type="domain" description="Myb-like" evidence="8">
    <location>
        <begin position="476"/>
        <end position="521"/>
    </location>
</feature>
<evidence type="ECO:0000313" key="11">
    <source>
        <dbReference type="Proteomes" id="UP001234989"/>
    </source>
</evidence>
<evidence type="ECO:0000256" key="3">
    <source>
        <dbReference type="ARBA" id="ARBA00023125"/>
    </source>
</evidence>
<keyword evidence="3" id="KW-0238">DNA-binding</keyword>
<evidence type="ECO:0000256" key="1">
    <source>
        <dbReference type="ARBA" id="ARBA00004123"/>
    </source>
</evidence>
<dbReference type="AlphaFoldDB" id="A0AAF0TIT9"/>
<name>A0AAF0TIT9_SOLVR</name>
<dbReference type="PANTHER" id="PTHR46621">
    <property type="entry name" value="SNRNA-ACTIVATING PROTEIN COMPLEX SUBUNIT 4"/>
    <property type="match status" value="1"/>
</dbReference>
<reference evidence="10" key="1">
    <citation type="submission" date="2023-08" db="EMBL/GenBank/DDBJ databases">
        <title>A de novo genome assembly of Solanum verrucosum Schlechtendal, a Mexican diploid species geographically isolated from the other diploid A-genome species in potato relatives.</title>
        <authorList>
            <person name="Hosaka K."/>
        </authorList>
    </citation>
    <scope>NUCLEOTIDE SEQUENCE</scope>
    <source>
        <tissue evidence="10">Young leaves</tissue>
    </source>
</reference>
<evidence type="ECO:0000259" key="8">
    <source>
        <dbReference type="PROSITE" id="PS50090"/>
    </source>
</evidence>
<dbReference type="Gene3D" id="1.10.10.60">
    <property type="entry name" value="Homeodomain-like"/>
    <property type="match status" value="5"/>
</dbReference>
<feature type="domain" description="Myb-like" evidence="8">
    <location>
        <begin position="323"/>
        <end position="422"/>
    </location>
</feature>
<feature type="domain" description="HTH myb-type" evidence="9">
    <location>
        <begin position="476"/>
        <end position="519"/>
    </location>
</feature>
<dbReference type="Proteomes" id="UP001234989">
    <property type="component" value="Chromosome 3"/>
</dbReference>
<dbReference type="InterPro" id="IPR017930">
    <property type="entry name" value="Myb_dom"/>
</dbReference>
<accession>A0AAF0TIT9</accession>
<evidence type="ECO:0000313" key="10">
    <source>
        <dbReference type="EMBL" id="WMV22132.1"/>
    </source>
</evidence>
<dbReference type="Pfam" id="PF00249">
    <property type="entry name" value="Myb_DNA-binding"/>
    <property type="match status" value="1"/>
</dbReference>
<feature type="region of interest" description="Disordered" evidence="7">
    <location>
        <begin position="716"/>
        <end position="884"/>
    </location>
</feature>
<feature type="compositionally biased region" description="Basic residues" evidence="7">
    <location>
        <begin position="824"/>
        <end position="840"/>
    </location>
</feature>